<keyword evidence="4" id="KW-0540">Nuclease</keyword>
<comment type="similarity">
    <text evidence="2">Belongs to the phage GPA family.</text>
</comment>
<dbReference type="RefSeq" id="WP_238102569.1">
    <property type="nucleotide sequence ID" value="NZ_JAQQPZ010000006.1"/>
</dbReference>
<evidence type="ECO:0000313" key="9">
    <source>
        <dbReference type="Proteomes" id="UP001213691"/>
    </source>
</evidence>
<organism evidence="8 9">
    <name type="scientific">Shewanella metallivivens</name>
    <dbReference type="NCBI Taxonomy" id="2872342"/>
    <lineage>
        <taxon>Bacteria</taxon>
        <taxon>Pseudomonadati</taxon>
        <taxon>Pseudomonadota</taxon>
        <taxon>Gammaproteobacteria</taxon>
        <taxon>Alteromonadales</taxon>
        <taxon>Shewanellaceae</taxon>
        <taxon>Shewanella</taxon>
    </lineage>
</organism>
<dbReference type="EMBL" id="JAQQPZ010000006">
    <property type="protein sequence ID" value="MDD8059504.1"/>
    <property type="molecule type" value="Genomic_DNA"/>
</dbReference>
<reference evidence="8 9" key="1">
    <citation type="submission" date="2023-02" db="EMBL/GenBank/DDBJ databases">
        <title>Genome sequence of Shewanella metallivivens ER-Te-42B-Light, sp. nov., enriched from sulfide tube worms (Riftia pachyptila) isolated from Explorer Ridge in the Pacific Ocean.</title>
        <authorList>
            <person name="Maltman C."/>
            <person name="Kuzyk S.B."/>
            <person name="Kyndt J.A."/>
            <person name="Yurkov V."/>
        </authorList>
    </citation>
    <scope>NUCLEOTIDE SEQUENCE [LARGE SCALE GENOMIC DNA]</scope>
    <source>
        <strain evidence="8 9">ER-Te-42B-Light</strain>
    </source>
</reference>
<comment type="function">
    <text evidence="1">Possible endonuclease which induces a single-strand cut and initiates DNA replication.</text>
</comment>
<accession>A0ABT5TNS8</accession>
<proteinExistence type="inferred from homology"/>
<evidence type="ECO:0000256" key="4">
    <source>
        <dbReference type="ARBA" id="ARBA00022722"/>
    </source>
</evidence>
<evidence type="ECO:0000256" key="1">
    <source>
        <dbReference type="ARBA" id="ARBA00003293"/>
    </source>
</evidence>
<keyword evidence="9" id="KW-1185">Reference proteome</keyword>
<sequence length="687" mass="78486">MDKFRRSNLVKAMDSGDEVLSPYLSKVEGADAAFISRRLSLFPNLIKRTILEEAFAKPTPYLRNRHILDTTSQLFKLLPKKLAHMFFGFDDDINLKAKECAEYCRRIVIDPSAVQFISIHHQALHETQSHINNKVNLGSMPETLGSDTEQLLAFNRIHPEKYGNDTELLPAIDQIYPEKCGNDTELLPAIDQIHPEQCGNGAGLLPAIDQVHPEQCGNDAGLLPAIDQVHPEKCGNDTEWLPAFNQSQIKDCSADTKELIADLTSKQQQTLYEFLSRYIESFGLKRLELNQSIKMSGCIKRYSDKRWWLKKFRKVITQANEKAALHLNFVNSKRQIYASNITTKNRITQRLRNEELLSSSIIINDAGQRYTLKEVSDLNVSNPKIRKDELICRARGFENLAKDEGHEALFITITCPSKYHRAFSKSGAPNPKWQGLMPDEANAYLNHQWQKTRAEFKRNDINPYGFRVVEPQHDGTPHWHMLFFIEAEKLDAMQDIIRHYALEVDGDEKGAQENRCDFKNIDPSKGSATGYILKYIVKNIDGEGLGEDQFGNDSVLVAQRIDAWASCWCIRQFQQIGGASVSVWRELRRLREKLFKTADENNSSVLEQARFAADNSDWQAYTAAMGGISINLKDRPIKLHYELNIDEQTGECLPSYYDGELTTKIKGLWFAGQTIVTRLYQWRVHKV</sequence>
<evidence type="ECO:0000313" key="8">
    <source>
        <dbReference type="EMBL" id="MDD8059504.1"/>
    </source>
</evidence>
<comment type="caution">
    <text evidence="8">The sequence shown here is derived from an EMBL/GenBank/DDBJ whole genome shotgun (WGS) entry which is preliminary data.</text>
</comment>
<dbReference type="GO" id="GO:0004519">
    <property type="term" value="F:endonuclease activity"/>
    <property type="evidence" value="ECO:0007669"/>
    <property type="project" value="UniProtKB-KW"/>
</dbReference>
<evidence type="ECO:0000256" key="6">
    <source>
        <dbReference type="ARBA" id="ARBA00022801"/>
    </source>
</evidence>
<keyword evidence="6" id="KW-0378">Hydrolase</keyword>
<evidence type="ECO:0000256" key="5">
    <source>
        <dbReference type="ARBA" id="ARBA00022759"/>
    </source>
</evidence>
<keyword evidence="3" id="KW-0235">DNA replication</keyword>
<name>A0ABT5TNS8_9GAMM</name>
<feature type="domain" description="Replication gene A protein-like" evidence="7">
    <location>
        <begin position="252"/>
        <end position="542"/>
    </location>
</feature>
<dbReference type="Pfam" id="PF05840">
    <property type="entry name" value="Phage_GPA"/>
    <property type="match status" value="1"/>
</dbReference>
<dbReference type="Proteomes" id="UP001213691">
    <property type="component" value="Unassembled WGS sequence"/>
</dbReference>
<gene>
    <name evidence="8" type="ORF">PQR79_10355</name>
</gene>
<dbReference type="InterPro" id="IPR008766">
    <property type="entry name" value="Replication_gene_A-like"/>
</dbReference>
<evidence type="ECO:0000256" key="2">
    <source>
        <dbReference type="ARBA" id="ARBA00009260"/>
    </source>
</evidence>
<keyword evidence="5 8" id="KW-0255">Endonuclease</keyword>
<evidence type="ECO:0000256" key="3">
    <source>
        <dbReference type="ARBA" id="ARBA00022705"/>
    </source>
</evidence>
<protein>
    <submittedName>
        <fullName evidence="8">Replication endonuclease</fullName>
    </submittedName>
</protein>
<evidence type="ECO:0000259" key="7">
    <source>
        <dbReference type="Pfam" id="PF05840"/>
    </source>
</evidence>